<sequence>MTENVVAFIFGIIFGGILATSIYSWIPYFKKEKSVINHIFDEYHEIETLKLNQRDYYDKFMRNKGYYVKSEDESSIIYQNSYGIDYMKVSKANFKEEPKMKKYHTETQEDYNALMVEFEKRRGDMGK</sequence>
<dbReference type="AlphaFoldDB" id="A0A841YYG2"/>
<evidence type="ECO:0000256" key="1">
    <source>
        <dbReference type="SAM" id="Phobius"/>
    </source>
</evidence>
<dbReference type="RefSeq" id="WP_185389616.1">
    <property type="nucleotide sequence ID" value="NZ_JAARQN010000012.1"/>
</dbReference>
<keyword evidence="1" id="KW-1133">Transmembrane helix</keyword>
<evidence type="ECO:0000313" key="2">
    <source>
        <dbReference type="EMBL" id="MBC1458460.1"/>
    </source>
</evidence>
<comment type="caution">
    <text evidence="2">The sequence shown here is derived from an EMBL/GenBank/DDBJ whole genome shotgun (WGS) entry which is preliminary data.</text>
</comment>
<keyword evidence="1" id="KW-0472">Membrane</keyword>
<feature type="transmembrane region" description="Helical" evidence="1">
    <location>
        <begin position="6"/>
        <end position="26"/>
    </location>
</feature>
<dbReference type="Proteomes" id="UP000569903">
    <property type="component" value="Unassembled WGS sequence"/>
</dbReference>
<reference evidence="2 3" key="1">
    <citation type="submission" date="2020-03" db="EMBL/GenBank/DDBJ databases">
        <title>Soil Listeria distribution.</title>
        <authorList>
            <person name="Liao J."/>
            <person name="Wiedmann M."/>
        </authorList>
    </citation>
    <scope>NUCLEOTIDE SEQUENCE [LARGE SCALE GENOMIC DNA]</scope>
    <source>
        <strain evidence="2 3">FSL L7-1614</strain>
    </source>
</reference>
<proteinExistence type="predicted"/>
<organism evidence="2 3">
    <name type="scientific">Listeria newyorkensis</name>
    <dbReference type="NCBI Taxonomy" id="1497681"/>
    <lineage>
        <taxon>Bacteria</taxon>
        <taxon>Bacillati</taxon>
        <taxon>Bacillota</taxon>
        <taxon>Bacilli</taxon>
        <taxon>Bacillales</taxon>
        <taxon>Listeriaceae</taxon>
        <taxon>Listeria</taxon>
    </lineage>
</organism>
<gene>
    <name evidence="2" type="ORF">HB850_11915</name>
</gene>
<keyword evidence="1" id="KW-0812">Transmembrane</keyword>
<name>A0A841YYG2_9LIST</name>
<protein>
    <submittedName>
        <fullName evidence="2">Uncharacterized protein</fullName>
    </submittedName>
</protein>
<evidence type="ECO:0000313" key="3">
    <source>
        <dbReference type="Proteomes" id="UP000569903"/>
    </source>
</evidence>
<dbReference type="EMBL" id="JAARQN010000012">
    <property type="protein sequence ID" value="MBC1458460.1"/>
    <property type="molecule type" value="Genomic_DNA"/>
</dbReference>
<accession>A0A841YYG2</accession>